<reference evidence="1" key="1">
    <citation type="submission" date="2013-12" db="EMBL/GenBank/DDBJ databases">
        <title>The Genome Sequence of Aphanomyces astaci APO3.</title>
        <authorList>
            <consortium name="The Broad Institute Genomics Platform"/>
            <person name="Russ C."/>
            <person name="Tyler B."/>
            <person name="van West P."/>
            <person name="Dieguez-Uribeondo J."/>
            <person name="Young S.K."/>
            <person name="Zeng Q."/>
            <person name="Gargeya S."/>
            <person name="Fitzgerald M."/>
            <person name="Abouelleil A."/>
            <person name="Alvarado L."/>
            <person name="Chapman S.B."/>
            <person name="Gainer-Dewar J."/>
            <person name="Goldberg J."/>
            <person name="Griggs A."/>
            <person name="Gujja S."/>
            <person name="Hansen M."/>
            <person name="Howarth C."/>
            <person name="Imamovic A."/>
            <person name="Ireland A."/>
            <person name="Larimer J."/>
            <person name="McCowan C."/>
            <person name="Murphy C."/>
            <person name="Pearson M."/>
            <person name="Poon T.W."/>
            <person name="Priest M."/>
            <person name="Roberts A."/>
            <person name="Saif S."/>
            <person name="Shea T."/>
            <person name="Sykes S."/>
            <person name="Wortman J."/>
            <person name="Nusbaum C."/>
            <person name="Birren B."/>
        </authorList>
    </citation>
    <scope>NUCLEOTIDE SEQUENCE [LARGE SCALE GENOMIC DNA]</scope>
    <source>
        <strain evidence="1">APO3</strain>
    </source>
</reference>
<organism evidence="1">
    <name type="scientific">Aphanomyces astaci</name>
    <name type="common">Crayfish plague agent</name>
    <dbReference type="NCBI Taxonomy" id="112090"/>
    <lineage>
        <taxon>Eukaryota</taxon>
        <taxon>Sar</taxon>
        <taxon>Stramenopiles</taxon>
        <taxon>Oomycota</taxon>
        <taxon>Saprolegniomycetes</taxon>
        <taxon>Saprolegniales</taxon>
        <taxon>Verrucalvaceae</taxon>
        <taxon>Aphanomyces</taxon>
    </lineage>
</organism>
<accession>W4GIV3</accession>
<gene>
    <name evidence="1" type="ORF">H257_07311</name>
</gene>
<name>W4GIV3_APHAT</name>
<dbReference type="RefSeq" id="XP_009831087.1">
    <property type="nucleotide sequence ID" value="XM_009832785.1"/>
</dbReference>
<dbReference type="GeneID" id="20809307"/>
<dbReference type="EMBL" id="KI913128">
    <property type="protein sequence ID" value="ETV79246.1"/>
    <property type="molecule type" value="Genomic_DNA"/>
</dbReference>
<sequence>MYIYYLNSSTSIVWRTVLEDAKRPFAQSSVVANHSGWIEVAPTRDNSVSFKAYCKVQLNEAATVATRLGRILHAMRGGSRHDKQDIEHAFTTMQDAFLCGFRVFETDIKRHMEDQRHGVVSRGKATPSPPWSWGDMAVEAPSLSAPSYAIRCEA</sequence>
<protein>
    <submittedName>
        <fullName evidence="1">Uncharacterized protein</fullName>
    </submittedName>
</protein>
<evidence type="ECO:0000313" key="1">
    <source>
        <dbReference type="EMBL" id="ETV79246.1"/>
    </source>
</evidence>
<dbReference type="OrthoDB" id="66005at2759"/>
<dbReference type="VEuPathDB" id="FungiDB:H257_07311"/>
<dbReference type="AlphaFoldDB" id="W4GIV3"/>
<proteinExistence type="predicted"/>